<dbReference type="Gene3D" id="1.10.357.10">
    <property type="entry name" value="Tetracycline Repressor, domain 2"/>
    <property type="match status" value="1"/>
</dbReference>
<dbReference type="Pfam" id="PF13305">
    <property type="entry name" value="TetR_C_33"/>
    <property type="match status" value="1"/>
</dbReference>
<dbReference type="Proteomes" id="UP001490816">
    <property type="component" value="Unassembled WGS sequence"/>
</dbReference>
<evidence type="ECO:0000256" key="1">
    <source>
        <dbReference type="ARBA" id="ARBA00023015"/>
    </source>
</evidence>
<keyword evidence="1" id="KW-0805">Transcription regulation</keyword>
<evidence type="ECO:0000313" key="4">
    <source>
        <dbReference type="EMBL" id="MEQ2470161.1"/>
    </source>
</evidence>
<name>A0ABV1F9X2_9FIRM</name>
<evidence type="ECO:0000259" key="3">
    <source>
        <dbReference type="Pfam" id="PF13305"/>
    </source>
</evidence>
<dbReference type="RefSeq" id="WP_015522858.1">
    <property type="nucleotide sequence ID" value="NZ_JBBMEZ010000018.1"/>
</dbReference>
<keyword evidence="2" id="KW-0804">Transcription</keyword>
<gene>
    <name evidence="4" type="ORF">WMO39_07460</name>
</gene>
<evidence type="ECO:0000256" key="2">
    <source>
        <dbReference type="ARBA" id="ARBA00023163"/>
    </source>
</evidence>
<dbReference type="Gene3D" id="1.10.10.60">
    <property type="entry name" value="Homeodomain-like"/>
    <property type="match status" value="1"/>
</dbReference>
<sequence>MPPKPKFGKAEIINAGLTIAKNEGLDQVTARSIAKTLGSSVCPVFSYFDNMEHLKNEIVVAAKAEYKKYVKKGLCEDVAFKGVGKQYILFAVQEPKLFRLLFMSEKESVPNLSSILPEIDESYEQILNSIVDGYGFSTEKAEWLYKHLWIYTHGIATLCATKMCRFTDDEISKMMTEVCKSLIVTLMRGDI</sequence>
<dbReference type="InterPro" id="IPR009057">
    <property type="entry name" value="Homeodomain-like_sf"/>
</dbReference>
<comment type="caution">
    <text evidence="4">The sequence shown here is derived from an EMBL/GenBank/DDBJ whole genome shotgun (WGS) entry which is preliminary data.</text>
</comment>
<dbReference type="SUPFAM" id="SSF48498">
    <property type="entry name" value="Tetracyclin repressor-like, C-terminal domain"/>
    <property type="match status" value="1"/>
</dbReference>
<dbReference type="EMBL" id="JBBMEZ010000018">
    <property type="protein sequence ID" value="MEQ2470161.1"/>
    <property type="molecule type" value="Genomic_DNA"/>
</dbReference>
<proteinExistence type="predicted"/>
<organism evidence="4 5">
    <name type="scientific">Ruminococcoides intestinale</name>
    <dbReference type="NCBI Taxonomy" id="3133162"/>
    <lineage>
        <taxon>Bacteria</taxon>
        <taxon>Bacillati</taxon>
        <taxon>Bacillota</taxon>
        <taxon>Clostridia</taxon>
        <taxon>Eubacteriales</taxon>
        <taxon>Oscillospiraceae</taxon>
        <taxon>Ruminococcoides</taxon>
    </lineage>
</organism>
<feature type="domain" description="HTH-type transcriptional regulator MT1864/Rv1816-like C-terminal" evidence="3">
    <location>
        <begin position="82"/>
        <end position="166"/>
    </location>
</feature>
<keyword evidence="5" id="KW-1185">Reference proteome</keyword>
<dbReference type="SUPFAM" id="SSF46689">
    <property type="entry name" value="Homeodomain-like"/>
    <property type="match status" value="1"/>
</dbReference>
<dbReference type="InterPro" id="IPR025996">
    <property type="entry name" value="MT1864/Rv1816-like_C"/>
</dbReference>
<reference evidence="4 5" key="1">
    <citation type="submission" date="2024-03" db="EMBL/GenBank/DDBJ databases">
        <title>Human intestinal bacterial collection.</title>
        <authorList>
            <person name="Pauvert C."/>
            <person name="Hitch T.C.A."/>
            <person name="Clavel T."/>
        </authorList>
    </citation>
    <scope>NUCLEOTIDE SEQUENCE [LARGE SCALE GENOMIC DNA]</scope>
    <source>
        <strain evidence="4 5">CLA-JM-H38</strain>
    </source>
</reference>
<dbReference type="InterPro" id="IPR036271">
    <property type="entry name" value="Tet_transcr_reg_TetR-rel_C_sf"/>
</dbReference>
<accession>A0ABV1F9X2</accession>
<protein>
    <submittedName>
        <fullName evidence="4">WHG domain-containing protein</fullName>
    </submittedName>
</protein>
<evidence type="ECO:0000313" key="5">
    <source>
        <dbReference type="Proteomes" id="UP001490816"/>
    </source>
</evidence>